<dbReference type="Proteomes" id="UP000073494">
    <property type="component" value="Unassembled WGS sequence"/>
</dbReference>
<name>A0A116LN66_STRSU</name>
<dbReference type="Gene3D" id="3.40.50.2000">
    <property type="entry name" value="Glycogen Phosphorylase B"/>
    <property type="match status" value="1"/>
</dbReference>
<proteinExistence type="predicted"/>
<sequence length="169" mass="19018">MTIGDNTIIGAGCTISKDIPANSIVTTKNQFTIRNRKQFQHHVTTFTASDRLEHLAYLAENLPHVAFHIVASVYISPYLDSFRQYPNINIYSNIHEVDIDQSILAMTDIYLDINHGPEKKNAVEQAYQLGIPIVAFDSLAHRKELAHTILPDSDKESMVQTIQQLLASQ</sequence>
<reference evidence="1 2" key="1">
    <citation type="submission" date="2016-02" db="EMBL/GenBank/DDBJ databases">
        <authorList>
            <consortium name="Pathogen Informatics"/>
        </authorList>
    </citation>
    <scope>NUCLEOTIDE SEQUENCE [LARGE SCALE GENOMIC DNA]</scope>
    <source>
        <strain evidence="1 2">LSS54</strain>
    </source>
</reference>
<evidence type="ECO:0000313" key="1">
    <source>
        <dbReference type="EMBL" id="CYV01774.1"/>
    </source>
</evidence>
<dbReference type="SUPFAM" id="SSF53756">
    <property type="entry name" value="UDP-Glycosyltransferase/glycogen phosphorylase"/>
    <property type="match status" value="1"/>
</dbReference>
<dbReference type="InterPro" id="IPR011004">
    <property type="entry name" value="Trimer_LpxA-like_sf"/>
</dbReference>
<gene>
    <name evidence="1" type="primary">epsH</name>
    <name evidence="1" type="ORF">ERS132416_01477</name>
</gene>
<dbReference type="AlphaFoldDB" id="A0A116LN66"/>
<dbReference type="Gene3D" id="2.160.10.10">
    <property type="entry name" value="Hexapeptide repeat proteins"/>
    <property type="match status" value="1"/>
</dbReference>
<keyword evidence="1" id="KW-0808">Transferase</keyword>
<accession>A0A116LN66</accession>
<organism evidence="1 2">
    <name type="scientific">Streptococcus suis</name>
    <dbReference type="NCBI Taxonomy" id="1307"/>
    <lineage>
        <taxon>Bacteria</taxon>
        <taxon>Bacillati</taxon>
        <taxon>Bacillota</taxon>
        <taxon>Bacilli</taxon>
        <taxon>Lactobacillales</taxon>
        <taxon>Streptococcaceae</taxon>
        <taxon>Streptococcus</taxon>
    </lineage>
</organism>
<dbReference type="SUPFAM" id="SSF51161">
    <property type="entry name" value="Trimeric LpxA-like enzymes"/>
    <property type="match status" value="1"/>
</dbReference>
<protein>
    <submittedName>
        <fullName evidence="1">Exopolysaccharide biosynthesis protein, acetyltransferase</fullName>
    </submittedName>
</protein>
<dbReference type="GO" id="GO:0016740">
    <property type="term" value="F:transferase activity"/>
    <property type="evidence" value="ECO:0007669"/>
    <property type="project" value="UniProtKB-KW"/>
</dbReference>
<dbReference type="EMBL" id="FIHD01000026">
    <property type="protein sequence ID" value="CYV01774.1"/>
    <property type="molecule type" value="Genomic_DNA"/>
</dbReference>
<evidence type="ECO:0000313" key="2">
    <source>
        <dbReference type="Proteomes" id="UP000073494"/>
    </source>
</evidence>